<sequence length="294" mass="31739">MEIIEHVAVIGGDRRQIQLVHTLQKNVEQISVVGFEKMPFSHANINACTLAEVPWEQLNAILFPMSGVKPDGKVEADYAAEPPKVTGEMLAQRSSRCMIFTGIMTEFFRQKNVVKDVVCWMERDDVAVYNSIPTAEGVLMLAMENTDDTIHGADVTVVGFGRCGLTIAELFKAVGAKVTVITDDMTEQARAFQAGHEVKELSHLPAALSTSDICVNTIPLLVITKEMLQQANERGYILDIASRPGGVDINGALQLGLNAQIAPGLPGKVAPGTAGDILAQVTLALMKSENKKGR</sequence>
<evidence type="ECO:0000313" key="3">
    <source>
        <dbReference type="Proteomes" id="UP000198853"/>
    </source>
</evidence>
<dbReference type="EMBL" id="FNEN01000009">
    <property type="protein sequence ID" value="SDI94930.1"/>
    <property type="molecule type" value="Genomic_DNA"/>
</dbReference>
<accession>A0A1G8PSU2</accession>
<gene>
    <name evidence="2" type="ORF">SAMN04488123_10964</name>
</gene>
<dbReference type="InterPro" id="IPR006140">
    <property type="entry name" value="D-isomer_DH_NAD-bd"/>
</dbReference>
<evidence type="ECO:0000313" key="2">
    <source>
        <dbReference type="EMBL" id="SDI94930.1"/>
    </source>
</evidence>
<name>A0A1G8PSU2_9BACI</name>
<feature type="domain" description="S-adenosyl-L-homocysteine hydrolase NAD binding" evidence="1">
    <location>
        <begin position="130"/>
        <end position="277"/>
    </location>
</feature>
<dbReference type="InterPro" id="IPR031629">
    <property type="entry name" value="DpaA_N"/>
</dbReference>
<dbReference type="SMART" id="SM00997">
    <property type="entry name" value="AdoHcyase_NAD"/>
    <property type="match status" value="1"/>
</dbReference>
<proteinExistence type="predicted"/>
<keyword evidence="3" id="KW-1185">Reference proteome</keyword>
<dbReference type="Proteomes" id="UP000198853">
    <property type="component" value="Unassembled WGS sequence"/>
</dbReference>
<dbReference type="Pfam" id="PF02826">
    <property type="entry name" value="2-Hacid_dh_C"/>
    <property type="match status" value="1"/>
</dbReference>
<dbReference type="InterPro" id="IPR015878">
    <property type="entry name" value="Ado_hCys_hydrolase_NAD-bd"/>
</dbReference>
<protein>
    <submittedName>
        <fullName evidence="2">Dipicolinate synthase subunit A</fullName>
    </submittedName>
</protein>
<dbReference type="Gene3D" id="3.40.50.720">
    <property type="entry name" value="NAD(P)-binding Rossmann-like Domain"/>
    <property type="match status" value="1"/>
</dbReference>
<dbReference type="SUPFAM" id="SSF51735">
    <property type="entry name" value="NAD(P)-binding Rossmann-fold domains"/>
    <property type="match status" value="1"/>
</dbReference>
<dbReference type="Pfam" id="PF16924">
    <property type="entry name" value="DpaA_N"/>
    <property type="match status" value="1"/>
</dbReference>
<dbReference type="NCBIfam" id="NF006162">
    <property type="entry name" value="PRK08306.1"/>
    <property type="match status" value="1"/>
</dbReference>
<dbReference type="InterPro" id="IPR036291">
    <property type="entry name" value="NAD(P)-bd_dom_sf"/>
</dbReference>
<evidence type="ECO:0000259" key="1">
    <source>
        <dbReference type="SMART" id="SM00997"/>
    </source>
</evidence>
<organism evidence="2 3">
    <name type="scientific">Natribacillus halophilus</name>
    <dbReference type="NCBI Taxonomy" id="549003"/>
    <lineage>
        <taxon>Bacteria</taxon>
        <taxon>Bacillati</taxon>
        <taxon>Bacillota</taxon>
        <taxon>Bacilli</taxon>
        <taxon>Bacillales</taxon>
        <taxon>Bacillaceae</taxon>
        <taxon>Natribacillus</taxon>
    </lineage>
</organism>
<dbReference type="RefSeq" id="WP_090398881.1">
    <property type="nucleotide sequence ID" value="NZ_FNEN01000009.1"/>
</dbReference>
<dbReference type="OrthoDB" id="8840764at2"/>
<reference evidence="2 3" key="1">
    <citation type="submission" date="2016-10" db="EMBL/GenBank/DDBJ databases">
        <authorList>
            <person name="de Groot N.N."/>
        </authorList>
    </citation>
    <scope>NUCLEOTIDE SEQUENCE [LARGE SCALE GENOMIC DNA]</scope>
    <source>
        <strain evidence="2 3">DSM 21771</strain>
    </source>
</reference>
<dbReference type="GO" id="GO:0051287">
    <property type="term" value="F:NAD binding"/>
    <property type="evidence" value="ECO:0007669"/>
    <property type="project" value="InterPro"/>
</dbReference>
<dbReference type="AlphaFoldDB" id="A0A1G8PSU2"/>